<organism evidence="1 2">
    <name type="scientific">Apiospora arundinis</name>
    <dbReference type="NCBI Taxonomy" id="335852"/>
    <lineage>
        <taxon>Eukaryota</taxon>
        <taxon>Fungi</taxon>
        <taxon>Dikarya</taxon>
        <taxon>Ascomycota</taxon>
        <taxon>Pezizomycotina</taxon>
        <taxon>Sordariomycetes</taxon>
        <taxon>Xylariomycetidae</taxon>
        <taxon>Amphisphaeriales</taxon>
        <taxon>Apiosporaceae</taxon>
        <taxon>Apiospora</taxon>
    </lineage>
</organism>
<sequence length="65" mass="7170">MSHPGVPPEQDRLFNNYPPALRVEAALLSTTPPLILTADTASLIYAPSWFRRSDTSKLGKSALWC</sequence>
<name>A0ABR2IHE2_9PEZI</name>
<comment type="caution">
    <text evidence="1">The sequence shown here is derived from an EMBL/GenBank/DDBJ whole genome shotgun (WGS) entry which is preliminary data.</text>
</comment>
<protein>
    <submittedName>
        <fullName evidence="1">Uncharacterized protein</fullName>
    </submittedName>
</protein>
<reference evidence="1 2" key="1">
    <citation type="journal article" date="2024" name="IMA Fungus">
        <title>Apiospora arundinis, a panoply of carbohydrate-active enzymes and secondary metabolites.</title>
        <authorList>
            <person name="Sorensen T."/>
            <person name="Petersen C."/>
            <person name="Muurmann A.T."/>
            <person name="Christiansen J.V."/>
            <person name="Brundto M.L."/>
            <person name="Overgaard C.K."/>
            <person name="Boysen A.T."/>
            <person name="Wollenberg R.D."/>
            <person name="Larsen T.O."/>
            <person name="Sorensen J.L."/>
            <person name="Nielsen K.L."/>
            <person name="Sondergaard T.E."/>
        </authorList>
    </citation>
    <scope>NUCLEOTIDE SEQUENCE [LARGE SCALE GENOMIC DNA]</scope>
    <source>
        <strain evidence="1 2">AAU 773</strain>
    </source>
</reference>
<accession>A0ABR2IHE2</accession>
<evidence type="ECO:0000313" key="1">
    <source>
        <dbReference type="EMBL" id="KAK8862982.1"/>
    </source>
</evidence>
<dbReference type="EMBL" id="JAPCWZ010000005">
    <property type="protein sequence ID" value="KAK8862982.1"/>
    <property type="molecule type" value="Genomic_DNA"/>
</dbReference>
<proteinExistence type="predicted"/>
<evidence type="ECO:0000313" key="2">
    <source>
        <dbReference type="Proteomes" id="UP001390339"/>
    </source>
</evidence>
<gene>
    <name evidence="1" type="ORF">PGQ11_009217</name>
</gene>
<keyword evidence="2" id="KW-1185">Reference proteome</keyword>
<dbReference type="Proteomes" id="UP001390339">
    <property type="component" value="Unassembled WGS sequence"/>
</dbReference>